<dbReference type="PANTHER" id="PTHR43681:SF1">
    <property type="entry name" value="SARCALUMENIN"/>
    <property type="match status" value="1"/>
</dbReference>
<accession>A0A1S2LPE4</accession>
<dbReference type="RefSeq" id="WP_071309153.1">
    <property type="nucleotide sequence ID" value="NZ_MLQR01000020.1"/>
</dbReference>
<feature type="repeat" description="TPR" evidence="1">
    <location>
        <begin position="112"/>
        <end position="145"/>
    </location>
</feature>
<reference evidence="3 4" key="1">
    <citation type="submission" date="2016-10" db="EMBL/GenBank/DDBJ databases">
        <title>Draft genome sequences of four alkaliphilic bacteria belonging to the Anaerobacillus genus.</title>
        <authorList>
            <person name="Bassil N.M."/>
            <person name="Lloyd J.R."/>
        </authorList>
    </citation>
    <scope>NUCLEOTIDE SEQUENCE [LARGE SCALE GENOMIC DNA]</scope>
    <source>
        <strain evidence="3 4">DSM 18345</strain>
    </source>
</reference>
<evidence type="ECO:0000313" key="4">
    <source>
        <dbReference type="Proteomes" id="UP000179524"/>
    </source>
</evidence>
<keyword evidence="1" id="KW-0802">TPR repeat</keyword>
<gene>
    <name evidence="3" type="ORF">BKP37_08365</name>
</gene>
<dbReference type="EMBL" id="MLQR01000020">
    <property type="protein sequence ID" value="OIJ14351.1"/>
    <property type="molecule type" value="Genomic_DNA"/>
</dbReference>
<dbReference type="OrthoDB" id="2953146at2"/>
<organism evidence="3 4">
    <name type="scientific">Anaerobacillus alkalilacustris</name>
    <dbReference type="NCBI Taxonomy" id="393763"/>
    <lineage>
        <taxon>Bacteria</taxon>
        <taxon>Bacillati</taxon>
        <taxon>Bacillota</taxon>
        <taxon>Bacilli</taxon>
        <taxon>Bacillales</taxon>
        <taxon>Bacillaceae</taxon>
        <taxon>Anaerobacillus</taxon>
    </lineage>
</organism>
<dbReference type="InterPro" id="IPR051943">
    <property type="entry name" value="TRAFAC_Dynamin-like_GTPase"/>
</dbReference>
<proteinExistence type="predicted"/>
<evidence type="ECO:0000256" key="1">
    <source>
        <dbReference type="PROSITE-ProRule" id="PRU00339"/>
    </source>
</evidence>
<dbReference type="SUPFAM" id="SSF52540">
    <property type="entry name" value="P-loop containing nucleoside triphosphate hydrolases"/>
    <property type="match status" value="1"/>
</dbReference>
<protein>
    <submittedName>
        <fullName evidence="3">Uncharacterized protein</fullName>
    </submittedName>
</protein>
<evidence type="ECO:0000256" key="2">
    <source>
        <dbReference type="SAM" id="Coils"/>
    </source>
</evidence>
<dbReference type="PANTHER" id="PTHR43681">
    <property type="entry name" value="TRANSMEMBRANE GTPASE FZO"/>
    <property type="match status" value="1"/>
</dbReference>
<sequence length="927" mass="108910">MTVEKQLIEKKYYETIMPDQENDNLVQFLGNLYMSEQNNKDSDLSYIRFSQGEVYFQNKDYETAIFKWEKVHNHLEYWARKNMADAYYELSQFPKAIDLYKSVTSESLALNSEVALKLFSIYNEMEELDLAADIIKKSVSLNPDYPTLTEVARSFFEEYRDWSSAIELVVNEAIRTEHIQWFEVLNNYVEEGLTKPTPPDYYSELLEVLYSVDQRCFEKLVVSLWNSYKDEEVYFSWLSEINRLILRIEIDPSKTWHDLAANYYETYFNLISGQYLLKEIRDIVPDLLTNWLHVADDTYSIFAATSVLAWNESFKTSVSSTIVEKAEYILKNSNKDTVNIDRSIELFDEITNWTKSLKLDIDQRLKYSVNKVKDLQTNYLLITGMHENGKTTVIKSLLSNNSGSSPAGTVVCYSNDKEFQLYEISSHSIHPVESFNELFEMKQEEKEEEEGNTLQTSLIHVKIPNRFLEENQLTLINIPDFNYNANEAMKHNKKEELTFAQFADGLLYVLTPTTLFSERDRELLLKLQEQLPNVPIHFLLKTDAIYHQEEVTQLVEETRTIISDSFPKAKIFPYSTHNKSSKQTEDLSGFIQEVFNYQSRTDVRNRKLLFYIRETLTYLLKRRVETETQITEEIRWKEDVVSKVNAAVHQLSDLEREKMDIMQRSYREIKDDIKMDLKMAIPKLLKECSSLIKEDSNFGNIHIELNEKMNERIHNYIEHSVLPKFSKGINVWIEKSTEEFSLSQDYLEEMSEGFNMMYGQLRFNLKCDFKVVDDWSRDALRISNGVQLETINILNRSTPSQLVMKGAGKVFGTLLPNKTMLCNMYKNLIEKEDYEKVATASTNQFMLQFELFEKGLERDITMFFKAPFIDLQEVIINEQLDIQHKKERLQQLKSNPESYIDPISLFKVKLLQIEMMQKETNKSLFFA</sequence>
<dbReference type="AlphaFoldDB" id="A0A1S2LPE4"/>
<dbReference type="Proteomes" id="UP000179524">
    <property type="component" value="Unassembled WGS sequence"/>
</dbReference>
<dbReference type="Gene3D" id="1.25.40.10">
    <property type="entry name" value="Tetratricopeptide repeat domain"/>
    <property type="match status" value="1"/>
</dbReference>
<dbReference type="InterPro" id="IPR019734">
    <property type="entry name" value="TPR_rpt"/>
</dbReference>
<evidence type="ECO:0000313" key="3">
    <source>
        <dbReference type="EMBL" id="OIJ14351.1"/>
    </source>
</evidence>
<dbReference type="SUPFAM" id="SSF48452">
    <property type="entry name" value="TPR-like"/>
    <property type="match status" value="1"/>
</dbReference>
<dbReference type="InterPro" id="IPR011990">
    <property type="entry name" value="TPR-like_helical_dom_sf"/>
</dbReference>
<feature type="coiled-coil region" evidence="2">
    <location>
        <begin position="637"/>
        <end position="664"/>
    </location>
</feature>
<comment type="caution">
    <text evidence="3">The sequence shown here is derived from an EMBL/GenBank/DDBJ whole genome shotgun (WGS) entry which is preliminary data.</text>
</comment>
<dbReference type="Gene3D" id="3.40.50.300">
    <property type="entry name" value="P-loop containing nucleotide triphosphate hydrolases"/>
    <property type="match status" value="1"/>
</dbReference>
<name>A0A1S2LPE4_9BACI</name>
<dbReference type="PROSITE" id="PS50005">
    <property type="entry name" value="TPR"/>
    <property type="match status" value="1"/>
</dbReference>
<keyword evidence="2" id="KW-0175">Coiled coil</keyword>
<dbReference type="InterPro" id="IPR027417">
    <property type="entry name" value="P-loop_NTPase"/>
</dbReference>
<keyword evidence="4" id="KW-1185">Reference proteome</keyword>